<accession>A0A6J5N5V3</accession>
<dbReference type="Pfam" id="PF08291">
    <property type="entry name" value="Peptidase_M15_3"/>
    <property type="match status" value="1"/>
</dbReference>
<dbReference type="InterPro" id="IPR009045">
    <property type="entry name" value="Zn_M74/Hedgehog-like"/>
</dbReference>
<dbReference type="SUPFAM" id="SSF55166">
    <property type="entry name" value="Hedgehog/DD-peptidase"/>
    <property type="match status" value="1"/>
</dbReference>
<evidence type="ECO:0000259" key="1">
    <source>
        <dbReference type="Pfam" id="PF08291"/>
    </source>
</evidence>
<evidence type="ECO:0000313" key="2">
    <source>
        <dbReference type="EMBL" id="CAB4152663.1"/>
    </source>
</evidence>
<dbReference type="Gene3D" id="3.30.1380.10">
    <property type="match status" value="1"/>
</dbReference>
<proteinExistence type="predicted"/>
<sequence>MENISKHITFEEATNSPTAQRLNIDNRPNELQLYNMKQVAANCFEPLREWYNKPIKINSFLRVKALNIAIKGAKNSQHETGEAIDLSAGSSEENKKLYNWCKANLVYDQLINEFDYTWVHISFSALGNRNMTLKATKNTKGQTIYS</sequence>
<reference evidence="2" key="1">
    <citation type="submission" date="2020-04" db="EMBL/GenBank/DDBJ databases">
        <authorList>
            <person name="Chiriac C."/>
            <person name="Salcher M."/>
            <person name="Ghai R."/>
            <person name="Kavagutti S V."/>
        </authorList>
    </citation>
    <scope>NUCLEOTIDE SEQUENCE</scope>
</reference>
<feature type="domain" description="Peptidase M15A C-terminal" evidence="1">
    <location>
        <begin position="7"/>
        <end position="122"/>
    </location>
</feature>
<dbReference type="InterPro" id="IPR013230">
    <property type="entry name" value="Peptidase_M15A_C"/>
</dbReference>
<organism evidence="2">
    <name type="scientific">uncultured Caudovirales phage</name>
    <dbReference type="NCBI Taxonomy" id="2100421"/>
    <lineage>
        <taxon>Viruses</taxon>
        <taxon>Duplodnaviria</taxon>
        <taxon>Heunggongvirae</taxon>
        <taxon>Uroviricota</taxon>
        <taxon>Caudoviricetes</taxon>
        <taxon>Peduoviridae</taxon>
        <taxon>Maltschvirus</taxon>
        <taxon>Maltschvirus maltsch</taxon>
    </lineage>
</organism>
<name>A0A6J5N5V3_9CAUD</name>
<gene>
    <name evidence="2" type="ORF">UFOVP606_21</name>
</gene>
<protein>
    <submittedName>
        <fullName evidence="2">Peptidase M15A, C-terminal</fullName>
    </submittedName>
</protein>
<dbReference type="EMBL" id="LR796585">
    <property type="protein sequence ID" value="CAB4152663.1"/>
    <property type="molecule type" value="Genomic_DNA"/>
</dbReference>